<evidence type="ECO:0000256" key="10">
    <source>
        <dbReference type="ARBA" id="ARBA00023310"/>
    </source>
</evidence>
<dbReference type="GO" id="GO:0005886">
    <property type="term" value="C:plasma membrane"/>
    <property type="evidence" value="ECO:0007669"/>
    <property type="project" value="UniProtKB-SubCell"/>
</dbReference>
<dbReference type="PANTHER" id="PTHR33445">
    <property type="entry name" value="ATP SYNTHASE SUBUNIT B', CHLOROPLASTIC"/>
    <property type="match status" value="1"/>
</dbReference>
<feature type="transmembrane region" description="Helical" evidence="13">
    <location>
        <begin position="6"/>
        <end position="28"/>
    </location>
</feature>
<comment type="function">
    <text evidence="11 13">F(1)F(0) ATP synthase produces ATP from ADP in the presence of a proton or sodium gradient. F-type ATPases consist of two structural domains, F(1) containing the extramembraneous catalytic core and F(0) containing the membrane proton channel, linked together by a central stalk and a peripheral stalk. During catalysis, ATP synthesis in the catalytic domain of F(1) is coupled via a rotary mechanism of the central stalk subunits to proton translocation.</text>
</comment>
<keyword evidence="5 13" id="KW-0812">Transmembrane</keyword>
<dbReference type="AlphaFoldDB" id="A0A2H0CUQ2"/>
<evidence type="ECO:0000313" key="16">
    <source>
        <dbReference type="Proteomes" id="UP000230638"/>
    </source>
</evidence>
<evidence type="ECO:0000256" key="8">
    <source>
        <dbReference type="ARBA" id="ARBA00023065"/>
    </source>
</evidence>
<dbReference type="HAMAP" id="MF_01398">
    <property type="entry name" value="ATP_synth_b_bprime"/>
    <property type="match status" value="1"/>
</dbReference>
<dbReference type="GO" id="GO:0046933">
    <property type="term" value="F:proton-transporting ATP synthase activity, rotational mechanism"/>
    <property type="evidence" value="ECO:0007669"/>
    <property type="project" value="UniProtKB-UniRule"/>
</dbReference>
<evidence type="ECO:0000256" key="7">
    <source>
        <dbReference type="ARBA" id="ARBA00022989"/>
    </source>
</evidence>
<evidence type="ECO:0000256" key="14">
    <source>
        <dbReference type="RuleBase" id="RU003848"/>
    </source>
</evidence>
<gene>
    <name evidence="13 15" type="primary">atpF</name>
    <name evidence="15" type="ORF">COW88_01345</name>
</gene>
<sequence>MEALSALGINWKLLSIQILNFLVLLLILRRFAYKPMLKILDERRDRIEQGLKDADTSRERLEHAAKEEALILESAHKKAEALLRKAEASAKNNAGIIEERARKDASDIAERARKMIEAEKAKIADDVKKDISAVIVSAVEKIIGEKLDDGKDRNLIEKALE</sequence>
<dbReference type="InterPro" id="IPR050059">
    <property type="entry name" value="ATP_synthase_B_chain"/>
</dbReference>
<dbReference type="PANTHER" id="PTHR33445:SF1">
    <property type="entry name" value="ATP SYNTHASE SUBUNIT B"/>
    <property type="match status" value="1"/>
</dbReference>
<evidence type="ECO:0000256" key="4">
    <source>
        <dbReference type="ARBA" id="ARBA00022547"/>
    </source>
</evidence>
<evidence type="ECO:0000256" key="6">
    <source>
        <dbReference type="ARBA" id="ARBA00022781"/>
    </source>
</evidence>
<comment type="caution">
    <text evidence="15">The sequence shown here is derived from an EMBL/GenBank/DDBJ whole genome shotgun (WGS) entry which is preliminary data.</text>
</comment>
<keyword evidence="3 13" id="KW-1003">Cell membrane</keyword>
<dbReference type="Pfam" id="PF00430">
    <property type="entry name" value="ATP-synt_B"/>
    <property type="match status" value="1"/>
</dbReference>
<proteinExistence type="inferred from homology"/>
<reference evidence="15 16" key="1">
    <citation type="submission" date="2017-09" db="EMBL/GenBank/DDBJ databases">
        <title>Depth-based differentiation of microbial function through sediment-hosted aquifers and enrichment of novel symbionts in the deep terrestrial subsurface.</title>
        <authorList>
            <person name="Probst A.J."/>
            <person name="Ladd B."/>
            <person name="Jarett J.K."/>
            <person name="Geller-Mcgrath D.E."/>
            <person name="Sieber C.M."/>
            <person name="Emerson J.B."/>
            <person name="Anantharaman K."/>
            <person name="Thomas B.C."/>
            <person name="Malmstrom R."/>
            <person name="Stieglmeier M."/>
            <person name="Klingl A."/>
            <person name="Woyke T."/>
            <person name="Ryan C.M."/>
            <person name="Banfield J.F."/>
        </authorList>
    </citation>
    <scope>NUCLEOTIDE SEQUENCE [LARGE SCALE GENOMIC DNA]</scope>
    <source>
        <strain evidence="15">CG22_combo_CG10-13_8_21_14_all_47_15</strain>
    </source>
</reference>
<evidence type="ECO:0000256" key="9">
    <source>
        <dbReference type="ARBA" id="ARBA00023136"/>
    </source>
</evidence>
<keyword evidence="8 13" id="KW-0406">Ion transport</keyword>
<comment type="function">
    <text evidence="13">Component of the F(0) channel, it forms part of the peripheral stalk, linking F(1) to F(0).</text>
</comment>
<evidence type="ECO:0000256" key="3">
    <source>
        <dbReference type="ARBA" id="ARBA00022475"/>
    </source>
</evidence>
<evidence type="ECO:0000256" key="12">
    <source>
        <dbReference type="ARBA" id="ARBA00037847"/>
    </source>
</evidence>
<dbReference type="Proteomes" id="UP000230638">
    <property type="component" value="Unassembled WGS sequence"/>
</dbReference>
<evidence type="ECO:0000256" key="11">
    <source>
        <dbReference type="ARBA" id="ARBA00025198"/>
    </source>
</evidence>
<comment type="similarity">
    <text evidence="1 13 14">Belongs to the ATPase B chain family.</text>
</comment>
<dbReference type="CDD" id="cd06503">
    <property type="entry name" value="ATP-synt_Fo_b"/>
    <property type="match status" value="1"/>
</dbReference>
<accession>A0A2H0CUQ2</accession>
<keyword evidence="2 13" id="KW-0813">Transport</keyword>
<dbReference type="NCBIfam" id="TIGR01144">
    <property type="entry name" value="ATP_synt_b"/>
    <property type="match status" value="1"/>
</dbReference>
<dbReference type="Gene3D" id="6.10.250.1580">
    <property type="match status" value="1"/>
</dbReference>
<evidence type="ECO:0000256" key="5">
    <source>
        <dbReference type="ARBA" id="ARBA00022692"/>
    </source>
</evidence>
<comment type="subunit">
    <text evidence="13">F-type ATPases have 2 components, F(1) - the catalytic core - and F(0) - the membrane proton channel. F(1) has five subunits: alpha(3), beta(3), gamma(1), delta(1), epsilon(1). F(0) has three main subunits: a(1), b(2) and c(10-14). The alpha and beta chains form an alternating ring which encloses part of the gamma chain. F(1) is attached to F(0) by a central stalk formed by the gamma and epsilon chains, while a peripheral stalk is formed by the delta and b chains.</text>
</comment>
<protein>
    <recommendedName>
        <fullName evidence="13">ATP synthase subunit b</fullName>
    </recommendedName>
    <alternativeName>
        <fullName evidence="13">ATP synthase F(0) sector subunit b</fullName>
    </alternativeName>
    <alternativeName>
        <fullName evidence="13">ATPase subunit I</fullName>
    </alternativeName>
    <alternativeName>
        <fullName evidence="13">F-type ATPase subunit b</fullName>
        <shortName evidence="13">F-ATPase subunit b</shortName>
    </alternativeName>
</protein>
<keyword evidence="6 13" id="KW-0375">Hydrogen ion transport</keyword>
<keyword evidence="9 13" id="KW-0472">Membrane</keyword>
<dbReference type="InterPro" id="IPR005864">
    <property type="entry name" value="ATP_synth_F0_bsu_bac"/>
</dbReference>
<keyword evidence="4 13" id="KW-0138">CF(0)</keyword>
<dbReference type="GO" id="GO:0012505">
    <property type="term" value="C:endomembrane system"/>
    <property type="evidence" value="ECO:0007669"/>
    <property type="project" value="UniProtKB-SubCell"/>
</dbReference>
<name>A0A2H0CUQ2_9BACT</name>
<evidence type="ECO:0000256" key="13">
    <source>
        <dbReference type="HAMAP-Rule" id="MF_01398"/>
    </source>
</evidence>
<organism evidence="15 16">
    <name type="scientific">Candidatus Lloydbacteria bacterium CG22_combo_CG10-13_8_21_14_all_47_15</name>
    <dbReference type="NCBI Taxonomy" id="1974635"/>
    <lineage>
        <taxon>Bacteria</taxon>
        <taxon>Candidatus Lloydiibacteriota</taxon>
    </lineage>
</organism>
<keyword evidence="7 13" id="KW-1133">Transmembrane helix</keyword>
<dbReference type="GO" id="GO:0045259">
    <property type="term" value="C:proton-transporting ATP synthase complex"/>
    <property type="evidence" value="ECO:0007669"/>
    <property type="project" value="UniProtKB-KW"/>
</dbReference>
<dbReference type="GO" id="GO:0046961">
    <property type="term" value="F:proton-transporting ATPase activity, rotational mechanism"/>
    <property type="evidence" value="ECO:0007669"/>
    <property type="project" value="TreeGrafter"/>
</dbReference>
<keyword evidence="10 13" id="KW-0066">ATP synthesis</keyword>
<evidence type="ECO:0000256" key="2">
    <source>
        <dbReference type="ARBA" id="ARBA00022448"/>
    </source>
</evidence>
<dbReference type="EMBL" id="PCTL01000014">
    <property type="protein sequence ID" value="PIP73637.1"/>
    <property type="molecule type" value="Genomic_DNA"/>
</dbReference>
<evidence type="ECO:0000313" key="15">
    <source>
        <dbReference type="EMBL" id="PIP73637.1"/>
    </source>
</evidence>
<comment type="subcellular location">
    <subcellularLocation>
        <location evidence="13">Cell membrane</location>
        <topology evidence="13">Single-pass membrane protein</topology>
    </subcellularLocation>
    <subcellularLocation>
        <location evidence="12">Endomembrane system</location>
        <topology evidence="12">Single-pass membrane protein</topology>
    </subcellularLocation>
</comment>
<evidence type="ECO:0000256" key="1">
    <source>
        <dbReference type="ARBA" id="ARBA00005513"/>
    </source>
</evidence>
<dbReference type="InterPro" id="IPR002146">
    <property type="entry name" value="ATP_synth_b/b'su_bac/chlpt"/>
</dbReference>